<evidence type="ECO:0000313" key="2">
    <source>
        <dbReference type="EMBL" id="EIM79133.1"/>
    </source>
</evidence>
<dbReference type="AlphaFoldDB" id="R7RWJ5"/>
<protein>
    <submittedName>
        <fullName evidence="2">Uncharacterized protein</fullName>
    </submittedName>
</protein>
<dbReference type="GeneID" id="18795974"/>
<organism evidence="2 3">
    <name type="scientific">Stereum hirsutum (strain FP-91666)</name>
    <name type="common">White-rot fungus</name>
    <dbReference type="NCBI Taxonomy" id="721885"/>
    <lineage>
        <taxon>Eukaryota</taxon>
        <taxon>Fungi</taxon>
        <taxon>Dikarya</taxon>
        <taxon>Basidiomycota</taxon>
        <taxon>Agaricomycotina</taxon>
        <taxon>Agaricomycetes</taxon>
        <taxon>Russulales</taxon>
        <taxon>Stereaceae</taxon>
        <taxon>Stereum</taxon>
    </lineage>
</organism>
<dbReference type="RefSeq" id="XP_007311754.1">
    <property type="nucleotide sequence ID" value="XM_007311692.1"/>
</dbReference>
<evidence type="ECO:0000313" key="3">
    <source>
        <dbReference type="Proteomes" id="UP000053927"/>
    </source>
</evidence>
<accession>R7RWJ5</accession>
<reference evidence="3" key="1">
    <citation type="journal article" date="2012" name="Science">
        <title>The Paleozoic origin of enzymatic lignin decomposition reconstructed from 31 fungal genomes.</title>
        <authorList>
            <person name="Floudas D."/>
            <person name="Binder M."/>
            <person name="Riley R."/>
            <person name="Barry K."/>
            <person name="Blanchette R.A."/>
            <person name="Henrissat B."/>
            <person name="Martinez A.T."/>
            <person name="Otillar R."/>
            <person name="Spatafora J.W."/>
            <person name="Yadav J.S."/>
            <person name="Aerts A."/>
            <person name="Benoit I."/>
            <person name="Boyd A."/>
            <person name="Carlson A."/>
            <person name="Copeland A."/>
            <person name="Coutinho P.M."/>
            <person name="de Vries R.P."/>
            <person name="Ferreira P."/>
            <person name="Findley K."/>
            <person name="Foster B."/>
            <person name="Gaskell J."/>
            <person name="Glotzer D."/>
            <person name="Gorecki P."/>
            <person name="Heitman J."/>
            <person name="Hesse C."/>
            <person name="Hori C."/>
            <person name="Igarashi K."/>
            <person name="Jurgens J.A."/>
            <person name="Kallen N."/>
            <person name="Kersten P."/>
            <person name="Kohler A."/>
            <person name="Kuees U."/>
            <person name="Kumar T.K.A."/>
            <person name="Kuo A."/>
            <person name="LaButti K."/>
            <person name="Larrondo L.F."/>
            <person name="Lindquist E."/>
            <person name="Ling A."/>
            <person name="Lombard V."/>
            <person name="Lucas S."/>
            <person name="Lundell T."/>
            <person name="Martin R."/>
            <person name="McLaughlin D.J."/>
            <person name="Morgenstern I."/>
            <person name="Morin E."/>
            <person name="Murat C."/>
            <person name="Nagy L.G."/>
            <person name="Nolan M."/>
            <person name="Ohm R.A."/>
            <person name="Patyshakuliyeva A."/>
            <person name="Rokas A."/>
            <person name="Ruiz-Duenas F.J."/>
            <person name="Sabat G."/>
            <person name="Salamov A."/>
            <person name="Samejima M."/>
            <person name="Schmutz J."/>
            <person name="Slot J.C."/>
            <person name="St John F."/>
            <person name="Stenlid J."/>
            <person name="Sun H."/>
            <person name="Sun S."/>
            <person name="Syed K."/>
            <person name="Tsang A."/>
            <person name="Wiebenga A."/>
            <person name="Young D."/>
            <person name="Pisabarro A."/>
            <person name="Eastwood D.C."/>
            <person name="Martin F."/>
            <person name="Cullen D."/>
            <person name="Grigoriev I.V."/>
            <person name="Hibbett D.S."/>
        </authorList>
    </citation>
    <scope>NUCLEOTIDE SEQUENCE [LARGE SCALE GENOMIC DNA]</scope>
    <source>
        <strain evidence="3">FP-91666</strain>
    </source>
</reference>
<gene>
    <name evidence="2" type="ORF">STEHIDRAFT_116761</name>
</gene>
<name>R7RWJ5_STEHR</name>
<dbReference type="Proteomes" id="UP000053927">
    <property type="component" value="Unassembled WGS sequence"/>
</dbReference>
<dbReference type="KEGG" id="shs:STEHIDRAFT_116761"/>
<dbReference type="EMBL" id="JH687409">
    <property type="protein sequence ID" value="EIM79133.1"/>
    <property type="molecule type" value="Genomic_DNA"/>
</dbReference>
<feature type="region of interest" description="Disordered" evidence="1">
    <location>
        <begin position="45"/>
        <end position="84"/>
    </location>
</feature>
<keyword evidence="3" id="KW-1185">Reference proteome</keyword>
<proteinExistence type="predicted"/>
<feature type="region of interest" description="Disordered" evidence="1">
    <location>
        <begin position="151"/>
        <end position="173"/>
    </location>
</feature>
<sequence>MSVYLSVKTNVIWSAMEVYRSSRHQVLRSATVALREATWTGKAFRASSSTSTKRRRLTLTESQPSDPDLGGRIEQQRNKMGNGVPPFARRMQSSLIEAGVFDTSWFPQHIGSMEGAAAWPVRQRKWVYGTPGGYRHEGPASIIRAGTELRDKQNAQKRWGEQEKSYERNRTAM</sequence>
<evidence type="ECO:0000256" key="1">
    <source>
        <dbReference type="SAM" id="MobiDB-lite"/>
    </source>
</evidence>